<dbReference type="PROSITE" id="PS50105">
    <property type="entry name" value="SAM_DOMAIN"/>
    <property type="match status" value="1"/>
</dbReference>
<dbReference type="Ensembl" id="ENSGAGT00000041121.1">
    <property type="protein sequence ID" value="ENSGAGP00000036319.1"/>
    <property type="gene ID" value="ENSGAGG00000025736.1"/>
</dbReference>
<evidence type="ECO:0000256" key="16">
    <source>
        <dbReference type="SAM" id="Coils"/>
    </source>
</evidence>
<feature type="compositionally biased region" description="Low complexity" evidence="17">
    <location>
        <begin position="1070"/>
        <end position="1087"/>
    </location>
</feature>
<name>A0A452J7I6_9SAUR</name>
<evidence type="ECO:0000256" key="1">
    <source>
        <dbReference type="ARBA" id="ARBA00004245"/>
    </source>
</evidence>
<dbReference type="Pfam" id="PF07647">
    <property type="entry name" value="SAM_2"/>
    <property type="match status" value="1"/>
</dbReference>
<dbReference type="InterPro" id="IPR043446">
    <property type="entry name" value="Neurabin-like"/>
</dbReference>
<dbReference type="PROSITE" id="PS50106">
    <property type="entry name" value="PDZ"/>
    <property type="match status" value="1"/>
</dbReference>
<feature type="region of interest" description="Disordered" evidence="17">
    <location>
        <begin position="40"/>
        <end position="67"/>
    </location>
</feature>
<evidence type="ECO:0000256" key="3">
    <source>
        <dbReference type="ARBA" id="ARBA00022490"/>
    </source>
</evidence>
<dbReference type="FunFam" id="2.30.42.10:FF:000010">
    <property type="entry name" value="Neurabin-1 isoform 1"/>
    <property type="match status" value="1"/>
</dbReference>
<feature type="region of interest" description="Disordered" evidence="17">
    <location>
        <begin position="188"/>
        <end position="212"/>
    </location>
</feature>
<evidence type="ECO:0000256" key="5">
    <source>
        <dbReference type="ARBA" id="ARBA00022782"/>
    </source>
</evidence>
<evidence type="ECO:0000256" key="14">
    <source>
        <dbReference type="ARBA" id="ARBA00077125"/>
    </source>
</evidence>
<dbReference type="InterPro" id="IPR036034">
    <property type="entry name" value="PDZ_sf"/>
</dbReference>
<feature type="region of interest" description="Disordered" evidence="17">
    <location>
        <begin position="1"/>
        <end position="20"/>
    </location>
</feature>
<feature type="compositionally biased region" description="Basic and acidic residues" evidence="17">
    <location>
        <begin position="1032"/>
        <end position="1041"/>
    </location>
</feature>
<keyword evidence="6" id="KW-0524">Neurogenesis</keyword>
<reference evidence="21" key="1">
    <citation type="journal article" date="2017" name="PLoS ONE">
        <title>The Agassiz's desert tortoise genome provides a resource for the conservation of a threatened species.</title>
        <authorList>
            <person name="Tollis M."/>
            <person name="DeNardo D.F."/>
            <person name="Cornelius J.A."/>
            <person name="Dolby G.A."/>
            <person name="Edwards T."/>
            <person name="Henen B.T."/>
            <person name="Karl A.E."/>
            <person name="Murphy R.W."/>
            <person name="Kusumi K."/>
        </authorList>
    </citation>
    <scope>NUCLEOTIDE SEQUENCE [LARGE SCALE GENOMIC DNA]</scope>
</reference>
<keyword evidence="5" id="KW-0221">Differentiation</keyword>
<dbReference type="CDD" id="cd09512">
    <property type="entry name" value="SAM_Neurabin-like"/>
    <property type="match status" value="1"/>
</dbReference>
<keyword evidence="10" id="KW-0206">Cytoskeleton</keyword>
<evidence type="ECO:0000313" key="21">
    <source>
        <dbReference type="Proteomes" id="UP000291020"/>
    </source>
</evidence>
<feature type="coiled-coil region" evidence="16">
    <location>
        <begin position="755"/>
        <end position="898"/>
    </location>
</feature>
<evidence type="ECO:0000256" key="8">
    <source>
        <dbReference type="ARBA" id="ARBA00023054"/>
    </source>
</evidence>
<dbReference type="GO" id="GO:0005737">
    <property type="term" value="C:cytoplasm"/>
    <property type="evidence" value="ECO:0007669"/>
    <property type="project" value="TreeGrafter"/>
</dbReference>
<evidence type="ECO:0000313" key="20">
    <source>
        <dbReference type="Ensembl" id="ENSGAGP00000036319.1"/>
    </source>
</evidence>
<evidence type="ECO:0000256" key="9">
    <source>
        <dbReference type="ARBA" id="ARBA00023203"/>
    </source>
</evidence>
<feature type="region of interest" description="Disordered" evidence="17">
    <location>
        <begin position="1025"/>
        <end position="1206"/>
    </location>
</feature>
<dbReference type="GO" id="GO:0030425">
    <property type="term" value="C:dendrite"/>
    <property type="evidence" value="ECO:0007669"/>
    <property type="project" value="TreeGrafter"/>
</dbReference>
<organism evidence="20 21">
    <name type="scientific">Gopherus agassizii</name>
    <name type="common">Agassiz's desert tortoise</name>
    <dbReference type="NCBI Taxonomy" id="38772"/>
    <lineage>
        <taxon>Eukaryota</taxon>
        <taxon>Metazoa</taxon>
        <taxon>Chordata</taxon>
        <taxon>Craniata</taxon>
        <taxon>Vertebrata</taxon>
        <taxon>Euteleostomi</taxon>
        <taxon>Archelosauria</taxon>
        <taxon>Testudinata</taxon>
        <taxon>Testudines</taxon>
        <taxon>Cryptodira</taxon>
        <taxon>Durocryptodira</taxon>
        <taxon>Testudinoidea</taxon>
        <taxon>Testudinidae</taxon>
        <taxon>Gopherus</taxon>
    </lineage>
</organism>
<evidence type="ECO:0000256" key="11">
    <source>
        <dbReference type="ARBA" id="ARBA00034103"/>
    </source>
</evidence>
<dbReference type="FunFam" id="1.10.150.50:FF:000008">
    <property type="entry name" value="Neurabin-1 isoform 1-like protein"/>
    <property type="match status" value="1"/>
</dbReference>
<evidence type="ECO:0000256" key="4">
    <source>
        <dbReference type="ARBA" id="ARBA00022553"/>
    </source>
</evidence>
<evidence type="ECO:0000256" key="15">
    <source>
        <dbReference type="ARBA" id="ARBA00082439"/>
    </source>
</evidence>
<feature type="region of interest" description="Disordered" evidence="17">
    <location>
        <begin position="969"/>
        <end position="1001"/>
    </location>
</feature>
<dbReference type="GO" id="GO:0019722">
    <property type="term" value="P:calcium-mediated signaling"/>
    <property type="evidence" value="ECO:0007669"/>
    <property type="project" value="TreeGrafter"/>
</dbReference>
<feature type="domain" description="SAM" evidence="18">
    <location>
        <begin position="1249"/>
        <end position="1312"/>
    </location>
</feature>
<dbReference type="InterPro" id="IPR001660">
    <property type="entry name" value="SAM"/>
</dbReference>
<keyword evidence="7" id="KW-0770">Synapse</keyword>
<dbReference type="InterPro" id="IPR013761">
    <property type="entry name" value="SAM/pointed_sf"/>
</dbReference>
<feature type="compositionally biased region" description="Acidic residues" evidence="17">
    <location>
        <begin position="509"/>
        <end position="534"/>
    </location>
</feature>
<keyword evidence="3" id="KW-0963">Cytoplasm</keyword>
<feature type="compositionally biased region" description="Basic and acidic residues" evidence="17">
    <location>
        <begin position="1146"/>
        <end position="1166"/>
    </location>
</feature>
<dbReference type="SMART" id="SM00228">
    <property type="entry name" value="PDZ"/>
    <property type="match status" value="1"/>
</dbReference>
<accession>A0A452J7I6</accession>
<feature type="compositionally biased region" description="Basic and acidic residues" evidence="17">
    <location>
        <begin position="1313"/>
        <end position="1332"/>
    </location>
</feature>
<feature type="compositionally biased region" description="Acidic residues" evidence="17">
    <location>
        <begin position="489"/>
        <end position="498"/>
    </location>
</feature>
<feature type="region of interest" description="Disordered" evidence="17">
    <location>
        <begin position="234"/>
        <end position="291"/>
    </location>
</feature>
<dbReference type="SUPFAM" id="SSF47769">
    <property type="entry name" value="SAM/Pointed domain"/>
    <property type="match status" value="1"/>
</dbReference>
<feature type="compositionally biased region" description="Low complexity" evidence="17">
    <location>
        <begin position="1042"/>
        <end position="1063"/>
    </location>
</feature>
<feature type="region of interest" description="Disordered" evidence="17">
    <location>
        <begin position="1313"/>
        <end position="1333"/>
    </location>
</feature>
<dbReference type="PANTHER" id="PTHR16154:SF26">
    <property type="entry name" value="PROTEIN PHOSPHATASE 1 REGULATORY SUBUNIT 9 LIKE"/>
    <property type="match status" value="1"/>
</dbReference>
<evidence type="ECO:0000256" key="12">
    <source>
        <dbReference type="ARBA" id="ARBA00067399"/>
    </source>
</evidence>
<evidence type="ECO:0000256" key="17">
    <source>
        <dbReference type="SAM" id="MobiDB-lite"/>
    </source>
</evidence>
<keyword evidence="9" id="KW-0009">Actin-binding</keyword>
<reference evidence="20" key="2">
    <citation type="submission" date="2025-08" db="UniProtKB">
        <authorList>
            <consortium name="Ensembl"/>
        </authorList>
    </citation>
    <scope>IDENTIFICATION</scope>
</reference>
<sequence>MMKTEGKGERTLRSASPHRNTYKSDFHAIKCSFDGVNIPENASNKVGPQQKLNTTSSGGGNDLHSRGRAATYGNRVHKIKNMFLQMGGSSATPLCESSSPTETKIISRAVPTDLVPSPSSPSFYSVQKNNLLNTSPCCSPLDSLPASSMGDKIIRSKDEGDLDKAALAEKFSETRKLFERNIKQRSSLDRYSPSKCERSDDKTRRGSASPDCSSVVDHFNFNIDVIPHMALERAESQGSDEHRQQHLSGGPRSSSLNAGPISRRLESFLGDSDTEESKEISKSEGTPSQGYVLPCSWESPAAIQGCTEESPCPKEAVCLSSRDELSQSPEEVHTREQVAPGRALQDVNNISDKEAKWLGDSGSPQISQVEMVRAELVAVQKETSGNKEDTLRKDSVFHEEQPLMHQTGEENRNNHSFGGLEEITVCSELSQKEIREGVSLKEVLVTQVRDNLEQEGDTEEEEEEEHVVENQREKFIAFSVSAFGIENAAFDDDRDTESENQGPEGKETLEEEEEYTYDSDYEEFPGLSEEEDPEPDKRVKFSTAPIKVFSTYSNEDYDRRNEEVDPVAASAEYELEKRVEKMEVFPVEIEKGDSGLGISIIGMGVGADQGLEKLGIFVKTITEGGAAQRDGRIQVNDQIVEVDGISLVGVTQLFAATVLKNTKGSVRFLIGREKPGTQSEVARLISETLEQERCLYEQHCARDDTEQDDDYDEDEDAFESHLHGKSVEVFYLPENENEDMNLPLDMDSAQFLLKFKELQLKHAVTTAEVNQLKERLKTTEAEKVEWESSKSQLQQTLEESKEKIKKLETYWLEAQSLCKTVNEHLKETQEQYDALEKKYNKAKKLLKDYQQIEIEFMKKEEDHTKVLEERDKKHAAQLNILQEEISELQNKLKIYERIPCMIGSSILLDTGSQSPEKLNECSEIKEENTKEIESSAVEKLVSSDTDFDTFMGDTPRLDTSAHKAKAQLALKVKRQPPSRSKLKESLGAGQQKSVLQDEDTDDAIHNREIGSACQVKSFEVTEKLTLSQLNDADQRIEKSEPVESTESLLESSPSVSTHSSPTHKPNNENSTSTTYSPPSDDVTPSSPQAYSKNVRHRESKGRGREAKDDKRNEDKTGETNDVASSGKAKRRFPDFGGLRKSGGKGKKQEKENPRRSLDSRGSRELLEDSGNNQSASDSDSPVPTCIPFSWFGDSHKEPQVSSSSLTFSQSGQATVFEQGQEKNRSKALDDECAATGKQNQWHSRPISEWTTQQVCHWLMGMNMEQYIAEFTAKNIDGQQLMLLDSDKLKALGVSSQNDRSTIKKKIKDIKKTQEKLEKQKEKGQKKEREVRKSGRVVAVVESSC</sequence>
<dbReference type="CDD" id="cd06790">
    <property type="entry name" value="PDZ_neurabin-like"/>
    <property type="match status" value="1"/>
</dbReference>
<dbReference type="Gene3D" id="2.30.42.10">
    <property type="match status" value="1"/>
</dbReference>
<feature type="compositionally biased region" description="Basic and acidic residues" evidence="17">
    <location>
        <begin position="195"/>
        <end position="204"/>
    </location>
</feature>
<dbReference type="Proteomes" id="UP000291020">
    <property type="component" value="Unassembled WGS sequence"/>
</dbReference>
<reference evidence="20" key="3">
    <citation type="submission" date="2025-09" db="UniProtKB">
        <authorList>
            <consortium name="Ensembl"/>
        </authorList>
    </citation>
    <scope>IDENTIFICATION</scope>
</reference>
<dbReference type="InterPro" id="IPR040645">
    <property type="entry name" value="Neurabin-1/2_PDZ"/>
</dbReference>
<dbReference type="Gene3D" id="1.10.150.50">
    <property type="entry name" value="Transcription Factor, Ets-1"/>
    <property type="match status" value="1"/>
</dbReference>
<dbReference type="Pfam" id="PF00595">
    <property type="entry name" value="PDZ"/>
    <property type="match status" value="1"/>
</dbReference>
<dbReference type="PANTHER" id="PTHR16154">
    <property type="entry name" value="NEURABIN"/>
    <property type="match status" value="1"/>
</dbReference>
<comment type="subcellular location">
    <subcellularLocation>
        <location evidence="1">Cytoplasm</location>
        <location evidence="1">Cytoskeleton</location>
    </subcellularLocation>
    <subcellularLocation>
        <location evidence="11">Synapse</location>
    </subcellularLocation>
</comment>
<feature type="region of interest" description="Disordered" evidence="17">
    <location>
        <begin position="488"/>
        <end position="538"/>
    </location>
</feature>
<evidence type="ECO:0000256" key="6">
    <source>
        <dbReference type="ARBA" id="ARBA00022902"/>
    </source>
</evidence>
<protein>
    <recommendedName>
        <fullName evidence="12">Neurabin-1</fullName>
    </recommendedName>
    <alternativeName>
        <fullName evidence="14">Neurabin-I</fullName>
    </alternativeName>
    <alternativeName>
        <fullName evidence="13">Neural tissue-specific F-actin-binding protein I</fullName>
    </alternativeName>
    <alternativeName>
        <fullName evidence="15">Protein phosphatase 1 regulatory subunit 9A</fullName>
    </alternativeName>
</protein>
<dbReference type="GO" id="GO:0014069">
    <property type="term" value="C:postsynaptic density"/>
    <property type="evidence" value="ECO:0007669"/>
    <property type="project" value="TreeGrafter"/>
</dbReference>
<dbReference type="InterPro" id="IPR001478">
    <property type="entry name" value="PDZ"/>
</dbReference>
<feature type="domain" description="PDZ" evidence="19">
    <location>
        <begin position="586"/>
        <end position="674"/>
    </location>
</feature>
<evidence type="ECO:0000256" key="10">
    <source>
        <dbReference type="ARBA" id="ARBA00023212"/>
    </source>
</evidence>
<keyword evidence="21" id="KW-1185">Reference proteome</keyword>
<feature type="compositionally biased region" description="Polar residues" evidence="17">
    <location>
        <begin position="1169"/>
        <end position="1181"/>
    </location>
</feature>
<dbReference type="SUPFAM" id="SSF50156">
    <property type="entry name" value="PDZ domain-like"/>
    <property type="match status" value="1"/>
</dbReference>
<evidence type="ECO:0000256" key="7">
    <source>
        <dbReference type="ARBA" id="ARBA00023018"/>
    </source>
</evidence>
<evidence type="ECO:0000259" key="19">
    <source>
        <dbReference type="PROSITE" id="PS50106"/>
    </source>
</evidence>
<evidence type="ECO:0000256" key="13">
    <source>
        <dbReference type="ARBA" id="ARBA00076637"/>
    </source>
</evidence>
<feature type="compositionally biased region" description="Basic and acidic residues" evidence="17">
    <location>
        <begin position="1"/>
        <end position="12"/>
    </location>
</feature>
<dbReference type="GO" id="GO:0051015">
    <property type="term" value="F:actin filament binding"/>
    <property type="evidence" value="ECO:0007669"/>
    <property type="project" value="TreeGrafter"/>
</dbReference>
<evidence type="ECO:0000259" key="18">
    <source>
        <dbReference type="PROSITE" id="PS50105"/>
    </source>
</evidence>
<dbReference type="GO" id="GO:0015629">
    <property type="term" value="C:actin cytoskeleton"/>
    <property type="evidence" value="ECO:0007669"/>
    <property type="project" value="TreeGrafter"/>
</dbReference>
<dbReference type="GO" id="GO:0007015">
    <property type="term" value="P:actin filament organization"/>
    <property type="evidence" value="ECO:0007669"/>
    <property type="project" value="TreeGrafter"/>
</dbReference>
<dbReference type="GO" id="GO:0031175">
    <property type="term" value="P:neuron projection development"/>
    <property type="evidence" value="ECO:0007669"/>
    <property type="project" value="TreeGrafter"/>
</dbReference>
<keyword evidence="8 16" id="KW-0175">Coiled coil</keyword>
<feature type="compositionally biased region" description="Polar residues" evidence="17">
    <location>
        <begin position="40"/>
        <end position="56"/>
    </location>
</feature>
<dbReference type="SMART" id="SM00454">
    <property type="entry name" value="SAM"/>
    <property type="match status" value="1"/>
</dbReference>
<evidence type="ECO:0000256" key="2">
    <source>
        <dbReference type="ARBA" id="ARBA00022473"/>
    </source>
</evidence>
<dbReference type="Pfam" id="PF17817">
    <property type="entry name" value="PDZ_5"/>
    <property type="match status" value="1"/>
</dbReference>
<keyword evidence="2" id="KW-0217">Developmental protein</keyword>
<keyword evidence="4" id="KW-0597">Phosphoprotein</keyword>
<proteinExistence type="predicted"/>
<feature type="compositionally biased region" description="Basic and acidic residues" evidence="17">
    <location>
        <begin position="234"/>
        <end position="244"/>
    </location>
</feature>
<feature type="compositionally biased region" description="Basic and acidic residues" evidence="17">
    <location>
        <begin position="1100"/>
        <end position="1118"/>
    </location>
</feature>